<feature type="non-terminal residue" evidence="1">
    <location>
        <position position="1"/>
    </location>
</feature>
<dbReference type="Proteomes" id="UP000521943">
    <property type="component" value="Unassembled WGS sequence"/>
</dbReference>
<dbReference type="InterPro" id="IPR046521">
    <property type="entry name" value="DUF6698"/>
</dbReference>
<comment type="caution">
    <text evidence="1">The sequence shown here is derived from an EMBL/GenBank/DDBJ whole genome shotgun (WGS) entry which is preliminary data.</text>
</comment>
<evidence type="ECO:0000313" key="2">
    <source>
        <dbReference type="Proteomes" id="UP000521943"/>
    </source>
</evidence>
<keyword evidence="2" id="KW-1185">Reference proteome</keyword>
<organism evidence="1 2">
    <name type="scientific">Ephemerocybe angulata</name>
    <dbReference type="NCBI Taxonomy" id="980116"/>
    <lineage>
        <taxon>Eukaryota</taxon>
        <taxon>Fungi</taxon>
        <taxon>Dikarya</taxon>
        <taxon>Basidiomycota</taxon>
        <taxon>Agaricomycotina</taxon>
        <taxon>Agaricomycetes</taxon>
        <taxon>Agaricomycetidae</taxon>
        <taxon>Agaricales</taxon>
        <taxon>Agaricineae</taxon>
        <taxon>Psathyrellaceae</taxon>
        <taxon>Ephemerocybe</taxon>
    </lineage>
</organism>
<feature type="non-terminal residue" evidence="1">
    <location>
        <position position="328"/>
    </location>
</feature>
<sequence>NALELGPKKRPAHTDPLVHHGRHFGRSVFAFANIHALILLGLSMEEENPPETQQERRECRVYRSLLKMVPGLEDRLIVDDTEDESAIFEIANLLQKGSSSARSDDTKSLKGAILDWIVIDGQPLSPPLARNVKVDRGFNHDRTGSLLCPAGLVWSNPECVHMLKNKEMSVPGNHWPLFVYRDEVYDPEEPWKGLFRSKLLLRAYKHVFTSPSSVDDDPKATRSGNARIHGMTSATRALIAYIATQVRFALSAASTFSRTDRETDSETFYTSVLELLEDPEEQAEVKELLIWWNRQVFPSFSNTKRVAPANSALSRIKARRAAIKAASA</sequence>
<dbReference type="OrthoDB" id="3160134at2759"/>
<accession>A0A8H6HNM4</accession>
<protein>
    <submittedName>
        <fullName evidence="1">Uncharacterized protein</fullName>
    </submittedName>
</protein>
<proteinExistence type="predicted"/>
<dbReference type="Pfam" id="PF20414">
    <property type="entry name" value="DUF6698"/>
    <property type="match status" value="1"/>
</dbReference>
<reference evidence="1 2" key="1">
    <citation type="submission" date="2020-07" db="EMBL/GenBank/DDBJ databases">
        <title>Comparative genomics of pyrophilous fungi reveals a link between fire events and developmental genes.</title>
        <authorList>
            <consortium name="DOE Joint Genome Institute"/>
            <person name="Steindorff A.S."/>
            <person name="Carver A."/>
            <person name="Calhoun S."/>
            <person name="Stillman K."/>
            <person name="Liu H."/>
            <person name="Lipzen A."/>
            <person name="Pangilinan J."/>
            <person name="Labutti K."/>
            <person name="Bruns T.D."/>
            <person name="Grigoriev I.V."/>
        </authorList>
    </citation>
    <scope>NUCLEOTIDE SEQUENCE [LARGE SCALE GENOMIC DNA]</scope>
    <source>
        <strain evidence="1 2">CBS 144469</strain>
    </source>
</reference>
<name>A0A8H6HNM4_9AGAR</name>
<dbReference type="EMBL" id="JACGCI010000066">
    <property type="protein sequence ID" value="KAF6749078.1"/>
    <property type="molecule type" value="Genomic_DNA"/>
</dbReference>
<gene>
    <name evidence="1" type="ORF">DFP72DRAFT_756639</name>
</gene>
<dbReference type="AlphaFoldDB" id="A0A8H6HNM4"/>
<evidence type="ECO:0000313" key="1">
    <source>
        <dbReference type="EMBL" id="KAF6749078.1"/>
    </source>
</evidence>